<proteinExistence type="predicted"/>
<accession>E3GZ02</accession>
<protein>
    <submittedName>
        <fullName evidence="1">RNA-binding protein, predicted</fullName>
    </submittedName>
</protein>
<dbReference type="InterPro" id="IPR019300">
    <property type="entry name" value="CooT"/>
</dbReference>
<keyword evidence="2" id="KW-1185">Reference proteome</keyword>
<evidence type="ECO:0000313" key="1">
    <source>
        <dbReference type="EMBL" id="ADP77534.1"/>
    </source>
</evidence>
<dbReference type="Pfam" id="PF10133">
    <property type="entry name" value="CooT"/>
    <property type="match status" value="1"/>
</dbReference>
<organism evidence="1 2">
    <name type="scientific">Methanothermus fervidus (strain ATCC 43054 / DSM 2088 / JCM 10308 / V24 S)</name>
    <dbReference type="NCBI Taxonomy" id="523846"/>
    <lineage>
        <taxon>Archaea</taxon>
        <taxon>Methanobacteriati</taxon>
        <taxon>Methanobacteriota</taxon>
        <taxon>Methanomada group</taxon>
        <taxon>Methanobacteria</taxon>
        <taxon>Methanobacteriales</taxon>
        <taxon>Methanothermaceae</taxon>
        <taxon>Methanothermus</taxon>
    </lineage>
</organism>
<reference evidence="1 2" key="1">
    <citation type="journal article" date="2010" name="Stand. Genomic Sci.">
        <title>Complete genome sequence of Methanothermus fervidus type strain (V24S).</title>
        <authorList>
            <person name="Anderson I."/>
            <person name="Djao O.D."/>
            <person name="Misra M."/>
            <person name="Chertkov O."/>
            <person name="Nolan M."/>
            <person name="Lucas S."/>
            <person name="Lapidus A."/>
            <person name="Del Rio T.G."/>
            <person name="Tice H."/>
            <person name="Cheng J.F."/>
            <person name="Tapia R."/>
            <person name="Han C."/>
            <person name="Goodwin L."/>
            <person name="Pitluck S."/>
            <person name="Liolios K."/>
            <person name="Ivanova N."/>
            <person name="Mavromatis K."/>
            <person name="Mikhailova N."/>
            <person name="Pati A."/>
            <person name="Brambilla E."/>
            <person name="Chen A."/>
            <person name="Palaniappan K."/>
            <person name="Land M."/>
            <person name="Hauser L."/>
            <person name="Chang Y.J."/>
            <person name="Jeffries C.D."/>
            <person name="Sikorski J."/>
            <person name="Spring S."/>
            <person name="Rohde M."/>
            <person name="Eichinger K."/>
            <person name="Huber H."/>
            <person name="Wirth R."/>
            <person name="Goker M."/>
            <person name="Detter J.C."/>
            <person name="Woyke T."/>
            <person name="Bristow J."/>
            <person name="Eisen J.A."/>
            <person name="Markowitz V."/>
            <person name="Hugenholtz P."/>
            <person name="Klenk H.P."/>
            <person name="Kyrpides N.C."/>
        </authorList>
    </citation>
    <scope>NUCLEOTIDE SEQUENCE [LARGE SCALE GENOMIC DNA]</scope>
    <source>
        <strain evidence="2">ATCC 43054 / DSM 2088 / JCM 10308 / V24 S</strain>
    </source>
</reference>
<sequence length="59" mass="6934">MCESKVYLKNGELLMDDVILIKVDGDEIYMKDILNRENKIKGKIVEIDLDKHEIIIEKE</sequence>
<dbReference type="HOGENOM" id="CLU_200895_2_0_2"/>
<dbReference type="EMBL" id="CP002278">
    <property type="protein sequence ID" value="ADP77534.1"/>
    <property type="molecule type" value="Genomic_DNA"/>
</dbReference>
<dbReference type="KEGG" id="mfv:Mfer_0735"/>
<gene>
    <name evidence="1" type="ordered locus">Mfer_0735</name>
</gene>
<dbReference type="AlphaFoldDB" id="E3GZ02"/>
<dbReference type="STRING" id="523846.Mfer_0735"/>
<evidence type="ECO:0000313" key="2">
    <source>
        <dbReference type="Proteomes" id="UP000002315"/>
    </source>
</evidence>
<name>E3GZ02_METFV</name>
<dbReference type="Proteomes" id="UP000002315">
    <property type="component" value="Chromosome"/>
</dbReference>
<dbReference type="OrthoDB" id="59271at2157"/>